<keyword evidence="3" id="KW-1185">Reference proteome</keyword>
<sequence>MPNIQFFISAVLIEILAWGSLHLLNEHADSALMTYFIVHAVASILLALSLRPLFLPSHRLREHRLGLLGLVALVSFTIPIAGAVGCLVATFALYRYRNQDAFTRFPSVTLPEFDQYQSSSNSRRPLGLKTFLSNQSVPTPSRMRAMVALSNVSGRLASPMLRTALSDSNDDLRLLAYSMLDNKEQQISQAIHDAQQSLEHAHKNEGSSPPGPQGIQAAWALSDLYWEMIYQGIAQSDVREHAIAQSLHYCLAVLQEQPDNALLTLRKGRLMQLRKDYQQAQEAYEAALEQGQPAARVIPYLAEIYFLQHDYSKTQRLMQMLDSAQAPPSLRPCMKYWSAA</sequence>
<protein>
    <recommendedName>
        <fullName evidence="4">Transmembrane protein</fullName>
    </recommendedName>
</protein>
<organism evidence="2 3">
    <name type="scientific">Comamonas suwonensis</name>
    <dbReference type="NCBI Taxonomy" id="2606214"/>
    <lineage>
        <taxon>Bacteria</taxon>
        <taxon>Pseudomonadati</taxon>
        <taxon>Pseudomonadota</taxon>
        <taxon>Betaproteobacteria</taxon>
        <taxon>Burkholderiales</taxon>
        <taxon>Comamonadaceae</taxon>
        <taxon>Comamonas</taxon>
    </lineage>
</organism>
<evidence type="ECO:0000256" key="1">
    <source>
        <dbReference type="SAM" id="Phobius"/>
    </source>
</evidence>
<feature type="transmembrane region" description="Helical" evidence="1">
    <location>
        <begin position="70"/>
        <end position="94"/>
    </location>
</feature>
<keyword evidence="1" id="KW-1133">Transmembrane helix</keyword>
<keyword evidence="1" id="KW-0472">Membrane</keyword>
<feature type="transmembrane region" description="Helical" evidence="1">
    <location>
        <begin position="6"/>
        <end position="24"/>
    </location>
</feature>
<reference evidence="2" key="1">
    <citation type="submission" date="2020-12" db="EMBL/GenBank/DDBJ databases">
        <title>Comamonas sp. nov., isolated from stream water.</title>
        <authorList>
            <person name="Park K.-H."/>
        </authorList>
    </citation>
    <scope>NUCLEOTIDE SEQUENCE</scope>
    <source>
        <strain evidence="2">EJ-4</strain>
    </source>
</reference>
<name>A0A843BF94_9BURK</name>
<evidence type="ECO:0000313" key="2">
    <source>
        <dbReference type="EMBL" id="MBI1626607.1"/>
    </source>
</evidence>
<proteinExistence type="predicted"/>
<evidence type="ECO:0008006" key="4">
    <source>
        <dbReference type="Google" id="ProtNLM"/>
    </source>
</evidence>
<dbReference type="EMBL" id="JABBCQ020000020">
    <property type="protein sequence ID" value="MBI1626607.1"/>
    <property type="molecule type" value="Genomic_DNA"/>
</dbReference>
<dbReference type="Proteomes" id="UP000530032">
    <property type="component" value="Unassembled WGS sequence"/>
</dbReference>
<accession>A0A843BF94</accession>
<keyword evidence="1" id="KW-0812">Transmembrane</keyword>
<feature type="transmembrane region" description="Helical" evidence="1">
    <location>
        <begin position="31"/>
        <end position="50"/>
    </location>
</feature>
<dbReference type="RefSeq" id="WP_198461969.1">
    <property type="nucleotide sequence ID" value="NZ_JABBCQ020000020.1"/>
</dbReference>
<dbReference type="SUPFAM" id="SSF48452">
    <property type="entry name" value="TPR-like"/>
    <property type="match status" value="1"/>
</dbReference>
<gene>
    <name evidence="2" type="ORF">HF327_019175</name>
</gene>
<dbReference type="InterPro" id="IPR011990">
    <property type="entry name" value="TPR-like_helical_dom_sf"/>
</dbReference>
<dbReference type="AlphaFoldDB" id="A0A843BF94"/>
<dbReference type="Gene3D" id="1.25.40.10">
    <property type="entry name" value="Tetratricopeptide repeat domain"/>
    <property type="match status" value="1"/>
</dbReference>
<comment type="caution">
    <text evidence="2">The sequence shown here is derived from an EMBL/GenBank/DDBJ whole genome shotgun (WGS) entry which is preliminary data.</text>
</comment>
<evidence type="ECO:0000313" key="3">
    <source>
        <dbReference type="Proteomes" id="UP000530032"/>
    </source>
</evidence>